<dbReference type="Pfam" id="PF20417">
    <property type="entry name" value="Gemin6_C"/>
    <property type="match status" value="1"/>
</dbReference>
<comment type="caution">
    <text evidence="2">The sequence shown here is derived from an EMBL/GenBank/DDBJ whole genome shotgun (WGS) entry which is preliminary data.</text>
</comment>
<dbReference type="GO" id="GO:0000245">
    <property type="term" value="P:spliceosomal complex assembly"/>
    <property type="evidence" value="ECO:0007669"/>
    <property type="project" value="InterPro"/>
</dbReference>
<dbReference type="Pfam" id="PF06372">
    <property type="entry name" value="Gemin6"/>
    <property type="match status" value="1"/>
</dbReference>
<dbReference type="STRING" id="10195.A0A3M7SV23"/>
<evidence type="ECO:0000259" key="1">
    <source>
        <dbReference type="PROSITE" id="PS52001"/>
    </source>
</evidence>
<proteinExistence type="predicted"/>
<sequence length="170" mass="19446">MNDPSSLYAFMKKYVEIELKSCPDKLIGWVFTIDPVSSSYVLVTFDGDEPDQATMVMGEEVKSVKILPSPVQDANLQQLILEKLETLFSDSDQEQLQPTVELITRRRDQLVDWLQKNRLPLKIESAEGSDFPIINILDTVQIRAPYEEKNCESTNEIILDKVRSLIKNLN</sequence>
<dbReference type="EMBL" id="REGN01000739">
    <property type="protein sequence ID" value="RNA39542.1"/>
    <property type="molecule type" value="Genomic_DNA"/>
</dbReference>
<name>A0A3M7SV23_BRAPC</name>
<evidence type="ECO:0000313" key="2">
    <source>
        <dbReference type="EMBL" id="RNA39542.1"/>
    </source>
</evidence>
<dbReference type="GO" id="GO:0032797">
    <property type="term" value="C:SMN complex"/>
    <property type="evidence" value="ECO:0007669"/>
    <property type="project" value="TreeGrafter"/>
</dbReference>
<dbReference type="PROSITE" id="PS52001">
    <property type="entry name" value="AD"/>
    <property type="match status" value="1"/>
</dbReference>
<dbReference type="AlphaFoldDB" id="A0A3M7SV23"/>
<organism evidence="2 3">
    <name type="scientific">Brachionus plicatilis</name>
    <name type="common">Marine rotifer</name>
    <name type="synonym">Brachionus muelleri</name>
    <dbReference type="NCBI Taxonomy" id="10195"/>
    <lineage>
        <taxon>Eukaryota</taxon>
        <taxon>Metazoa</taxon>
        <taxon>Spiralia</taxon>
        <taxon>Gnathifera</taxon>
        <taxon>Rotifera</taxon>
        <taxon>Eurotatoria</taxon>
        <taxon>Monogononta</taxon>
        <taxon>Pseudotrocha</taxon>
        <taxon>Ploima</taxon>
        <taxon>Brachionidae</taxon>
        <taxon>Brachionus</taxon>
    </lineage>
</organism>
<dbReference type="Proteomes" id="UP000276133">
    <property type="component" value="Unassembled WGS sequence"/>
</dbReference>
<evidence type="ECO:0000313" key="3">
    <source>
        <dbReference type="Proteomes" id="UP000276133"/>
    </source>
</evidence>
<dbReference type="PANTHER" id="PTHR14710:SF2">
    <property type="entry name" value="GEM-ASSOCIATED PROTEIN 6"/>
    <property type="match status" value="1"/>
</dbReference>
<keyword evidence="3" id="KW-1185">Reference proteome</keyword>
<dbReference type="InterPro" id="IPR009422">
    <property type="entry name" value="Gemin6"/>
</dbReference>
<dbReference type="Gene3D" id="2.30.30.100">
    <property type="match status" value="1"/>
</dbReference>
<dbReference type="GO" id="GO:0000387">
    <property type="term" value="P:spliceosomal snRNP assembly"/>
    <property type="evidence" value="ECO:0007669"/>
    <property type="project" value="TreeGrafter"/>
</dbReference>
<reference evidence="2 3" key="1">
    <citation type="journal article" date="2018" name="Sci. Rep.">
        <title>Genomic signatures of local adaptation to the degree of environmental predictability in rotifers.</title>
        <authorList>
            <person name="Franch-Gras L."/>
            <person name="Hahn C."/>
            <person name="Garcia-Roger E.M."/>
            <person name="Carmona M.J."/>
            <person name="Serra M."/>
            <person name="Gomez A."/>
        </authorList>
    </citation>
    <scope>NUCLEOTIDE SEQUENCE [LARGE SCALE GENOMIC DNA]</scope>
    <source>
        <strain evidence="2">HYR1</strain>
    </source>
</reference>
<dbReference type="GO" id="GO:0005634">
    <property type="term" value="C:nucleus"/>
    <property type="evidence" value="ECO:0007669"/>
    <property type="project" value="InterPro"/>
</dbReference>
<dbReference type="InterPro" id="IPR046857">
    <property type="entry name" value="Gemin6_Sm-like_dom"/>
</dbReference>
<accession>A0A3M7SV23</accession>
<protein>
    <submittedName>
        <fullName evidence="2">Gem-associated 6</fullName>
    </submittedName>
</protein>
<gene>
    <name evidence="2" type="ORF">BpHYR1_012616</name>
</gene>
<dbReference type="InterPro" id="IPR047574">
    <property type="entry name" value="AD"/>
</dbReference>
<dbReference type="InterPro" id="IPR046856">
    <property type="entry name" value="Gemin6_C"/>
</dbReference>
<feature type="domain" description="AD" evidence="1">
    <location>
        <begin position="77"/>
        <end position="170"/>
    </location>
</feature>
<dbReference type="OrthoDB" id="77463at2759"/>
<dbReference type="PANTHER" id="PTHR14710">
    <property type="entry name" value="GEM-ASSOCIATED PROTEIN 6"/>
    <property type="match status" value="1"/>
</dbReference>